<evidence type="ECO:0000256" key="4">
    <source>
        <dbReference type="ARBA" id="ARBA00022801"/>
    </source>
</evidence>
<dbReference type="Gene3D" id="3.40.50.10140">
    <property type="entry name" value="Toll/interleukin-1 receptor homology (TIR) domain"/>
    <property type="match status" value="1"/>
</dbReference>
<comment type="caution">
    <text evidence="9">The sequence shown here is derived from an EMBL/GenBank/DDBJ whole genome shotgun (WGS) entry which is preliminary data.</text>
</comment>
<dbReference type="PRINTS" id="PR00364">
    <property type="entry name" value="DISEASERSIST"/>
</dbReference>
<evidence type="ECO:0000256" key="7">
    <source>
        <dbReference type="ARBA" id="ARBA00047304"/>
    </source>
</evidence>
<dbReference type="EMBL" id="JAZDWU010000002">
    <property type="protein sequence ID" value="KAL0010743.1"/>
    <property type="molecule type" value="Genomic_DNA"/>
</dbReference>
<keyword evidence="4" id="KW-0378">Hydrolase</keyword>
<dbReference type="Pfam" id="PF01582">
    <property type="entry name" value="TIR"/>
    <property type="match status" value="1"/>
</dbReference>
<dbReference type="SUPFAM" id="SSF52058">
    <property type="entry name" value="L domain-like"/>
    <property type="match status" value="1"/>
</dbReference>
<comment type="catalytic activity">
    <reaction evidence="7">
        <text>NAD(+) + H2O = ADP-D-ribose + nicotinamide + H(+)</text>
        <dbReference type="Rhea" id="RHEA:16301"/>
        <dbReference type="ChEBI" id="CHEBI:15377"/>
        <dbReference type="ChEBI" id="CHEBI:15378"/>
        <dbReference type="ChEBI" id="CHEBI:17154"/>
        <dbReference type="ChEBI" id="CHEBI:57540"/>
        <dbReference type="ChEBI" id="CHEBI:57967"/>
        <dbReference type="EC" id="3.2.2.6"/>
    </reaction>
    <physiologicalReaction direction="left-to-right" evidence="7">
        <dbReference type="Rhea" id="RHEA:16302"/>
    </physiologicalReaction>
</comment>
<dbReference type="EC" id="3.2.2.6" evidence="1"/>
<dbReference type="InterPro" id="IPR000157">
    <property type="entry name" value="TIR_dom"/>
</dbReference>
<reference evidence="9 10" key="1">
    <citation type="submission" date="2024-01" db="EMBL/GenBank/DDBJ databases">
        <title>A telomere-to-telomere, gap-free genome of sweet tea (Lithocarpus litseifolius).</title>
        <authorList>
            <person name="Zhou J."/>
        </authorList>
    </citation>
    <scope>NUCLEOTIDE SEQUENCE [LARGE SCALE GENOMIC DNA]</scope>
    <source>
        <strain evidence="9">Zhou-2022a</strain>
        <tissue evidence="9">Leaf</tissue>
    </source>
</reference>
<keyword evidence="6" id="KW-0520">NAD</keyword>
<evidence type="ECO:0000259" key="8">
    <source>
        <dbReference type="PROSITE" id="PS50104"/>
    </source>
</evidence>
<evidence type="ECO:0000313" key="9">
    <source>
        <dbReference type="EMBL" id="KAL0010743.1"/>
    </source>
</evidence>
<dbReference type="GO" id="GO:0007165">
    <property type="term" value="P:signal transduction"/>
    <property type="evidence" value="ECO:0007669"/>
    <property type="project" value="InterPro"/>
</dbReference>
<dbReference type="SUPFAM" id="SSF52200">
    <property type="entry name" value="Toll/Interleukin receptor TIR domain"/>
    <property type="match status" value="1"/>
</dbReference>
<accession>A0AAW2DJB1</accession>
<proteinExistence type="predicted"/>
<evidence type="ECO:0000256" key="6">
    <source>
        <dbReference type="ARBA" id="ARBA00023027"/>
    </source>
</evidence>
<dbReference type="Pfam" id="PF00560">
    <property type="entry name" value="LRR_1"/>
    <property type="match status" value="2"/>
</dbReference>
<dbReference type="InterPro" id="IPR002182">
    <property type="entry name" value="NB-ARC"/>
</dbReference>
<name>A0AAW2DJB1_9ROSI</name>
<dbReference type="PANTHER" id="PTHR11017">
    <property type="entry name" value="LEUCINE-RICH REPEAT-CONTAINING PROTEIN"/>
    <property type="match status" value="1"/>
</dbReference>
<evidence type="ECO:0000313" key="10">
    <source>
        <dbReference type="Proteomes" id="UP001459277"/>
    </source>
</evidence>
<dbReference type="InterPro" id="IPR035897">
    <property type="entry name" value="Toll_tir_struct_dom_sf"/>
</dbReference>
<keyword evidence="2" id="KW-0433">Leucine-rich repeat</keyword>
<dbReference type="Pfam" id="PF00931">
    <property type="entry name" value="NB-ARC"/>
    <property type="match status" value="1"/>
</dbReference>
<dbReference type="GO" id="GO:0043531">
    <property type="term" value="F:ADP binding"/>
    <property type="evidence" value="ECO:0007669"/>
    <property type="project" value="InterPro"/>
</dbReference>
<keyword evidence="10" id="KW-1185">Reference proteome</keyword>
<dbReference type="PANTHER" id="PTHR11017:SF559">
    <property type="entry name" value="DISEASE RESISTANCE PROTEIN CHL1"/>
    <property type="match status" value="1"/>
</dbReference>
<dbReference type="PROSITE" id="PS51450">
    <property type="entry name" value="LRR"/>
    <property type="match status" value="1"/>
</dbReference>
<gene>
    <name evidence="9" type="ORF">SO802_005851</name>
</gene>
<dbReference type="Gene3D" id="3.40.50.300">
    <property type="entry name" value="P-loop containing nucleotide triphosphate hydrolases"/>
    <property type="match status" value="1"/>
</dbReference>
<dbReference type="Pfam" id="PF23282">
    <property type="entry name" value="WHD_ROQ1"/>
    <property type="match status" value="1"/>
</dbReference>
<dbReference type="FunFam" id="3.40.50.10140:FF:000007">
    <property type="entry name" value="Disease resistance protein (TIR-NBS-LRR class)"/>
    <property type="match status" value="1"/>
</dbReference>
<feature type="domain" description="TIR" evidence="8">
    <location>
        <begin position="22"/>
        <end position="187"/>
    </location>
</feature>
<dbReference type="Gene3D" id="3.80.10.10">
    <property type="entry name" value="Ribonuclease Inhibitor"/>
    <property type="match status" value="2"/>
</dbReference>
<dbReference type="Proteomes" id="UP001459277">
    <property type="component" value="Unassembled WGS sequence"/>
</dbReference>
<dbReference type="InterPro" id="IPR027417">
    <property type="entry name" value="P-loop_NTPase"/>
</dbReference>
<dbReference type="GO" id="GO:0061809">
    <property type="term" value="F:NAD+ nucleosidase activity, cyclic ADP-ribose generating"/>
    <property type="evidence" value="ECO:0007669"/>
    <property type="project" value="UniProtKB-EC"/>
</dbReference>
<dbReference type="InterPro" id="IPR045344">
    <property type="entry name" value="C-JID"/>
</dbReference>
<dbReference type="InterPro" id="IPR001611">
    <property type="entry name" value="Leu-rich_rpt"/>
</dbReference>
<sequence>MASITSEIASSSSSSSSSLPKWEYDVFLSFRGEDTRNNFTDHLYAALDRKGIWIFRDDERLERGTTISTELLNAIEKSKFAIIVLSRDYASSSWCLDELVKIVECREKDGLTVLPVFYGVDPSDVRKQTGSFAEAFAKHEELTKNEEKLQSWRAALTQVANLSGWDTRNKKESTIIEEIARKLIGGLHYSYSGVREDLVGIESRVEEMENLYLSMGLNDVHFIGIWGMGGIGKTTIAQVLYDRIRYHFAGSSFLANVRERSRNDGLVSLQKQILSDVLSDKNIDISDVQWGINLIRNRLCHKRVLVILDDVDQPKQLEALVGKQSWFGQGSVIIIITRDQHLLITHEVAEEKIYTPEILNSDEALKLFSLKAFKQDSPSKGYEALSENFIYYAQGLPLALKVLGSFMFNRNLDAWESELGRLNKSPEWEILDVLRISFDGLRITEKKVFLDIACFFKGMTKDRVASILRAPHYRPNIDIDVLVEKSLIIISNGILWMHDLMQELGKGIVHCESLDEPGGRSRLWHKEDILRVLKDNTGTERVEGIFINTPCFEVYLNVEEKVEDLNAETFSDMKNLRLLKICNVGLPQGLNSLSSNLRLLDWPKCPLKFMPKNFNPDKLVELIMPRSLIKQLWGGKLGCSKLKKFPEIVGNMSRLLELYLDETAIEDLPLSMEQLTGLIKLDLTNCKNLSSLSGTICSLTSLKNLTLSGCLKLDNMPMNLGNLEGLEELDVSGTAIREPPSSMFCLKNLKILSFQGCNGLSSKSWSWKKPFSFLLMTKTPDLMGLVLPSVSGLSSLTELNIRNCNLQSIPSDIGCLSSLKKLDLSGNNFGFIPESINQLSNLRVFWVENCKSLQLLPELRSCPNTYVWANGCTSLETLLPLKSKGKLVELCYRESTKKERFDFVIPGSEVPDWFRHQRVGASINLEVPSNLFKQFRGIALCAVFGPHQHHPPNHLTDDLRLECFFKANGSGIGGCPFVSFSKEFETVESDHRWFMYLLPNYFKLHNGKELLQIADGSSCQLEIEFRPVGPDYAEIKNVMEIKKCGAHMVFEEEMEDLKQSMGQSECSSSSIIPYNEGVDVDHFEEDIKFKRSRDDENENGASGEGNKICEKYPCFITKLMIKSTRLSPLPHYHMHFVKKVWASPDSHPIWVVQCPAVVTVNLNQGSAVNTTDLHPLQQTLLL</sequence>
<dbReference type="SMART" id="SM00369">
    <property type="entry name" value="LRR_TYP"/>
    <property type="match status" value="4"/>
</dbReference>
<protein>
    <recommendedName>
        <fullName evidence="1">ADP-ribosyl cyclase/cyclic ADP-ribose hydrolase</fullName>
        <ecNumber evidence="1">3.2.2.6</ecNumber>
    </recommendedName>
</protein>
<dbReference type="SMART" id="SM00255">
    <property type="entry name" value="TIR"/>
    <property type="match status" value="1"/>
</dbReference>
<dbReference type="InterPro" id="IPR032675">
    <property type="entry name" value="LRR_dom_sf"/>
</dbReference>
<dbReference type="Gene3D" id="1.10.8.430">
    <property type="entry name" value="Helical domain of apoptotic protease-activating factors"/>
    <property type="match status" value="1"/>
</dbReference>
<dbReference type="SUPFAM" id="SSF52540">
    <property type="entry name" value="P-loop containing nucleoside triphosphate hydrolases"/>
    <property type="match status" value="1"/>
</dbReference>
<dbReference type="InterPro" id="IPR042197">
    <property type="entry name" value="Apaf_helical"/>
</dbReference>
<feature type="non-terminal residue" evidence="9">
    <location>
        <position position="1182"/>
    </location>
</feature>
<dbReference type="PROSITE" id="PS50104">
    <property type="entry name" value="TIR"/>
    <property type="match status" value="1"/>
</dbReference>
<dbReference type="Pfam" id="PF23286">
    <property type="entry name" value="LRR_13"/>
    <property type="match status" value="1"/>
</dbReference>
<dbReference type="InterPro" id="IPR044974">
    <property type="entry name" value="Disease_R_plants"/>
</dbReference>
<dbReference type="AlphaFoldDB" id="A0AAW2DJB1"/>
<dbReference type="GO" id="GO:0006952">
    <property type="term" value="P:defense response"/>
    <property type="evidence" value="ECO:0007669"/>
    <property type="project" value="InterPro"/>
</dbReference>
<dbReference type="InterPro" id="IPR003591">
    <property type="entry name" value="Leu-rich_rpt_typical-subtyp"/>
</dbReference>
<dbReference type="InterPro" id="IPR058546">
    <property type="entry name" value="RPS4B/Roq1-like_LRR"/>
</dbReference>
<evidence type="ECO:0000256" key="5">
    <source>
        <dbReference type="ARBA" id="ARBA00022821"/>
    </source>
</evidence>
<evidence type="ECO:0000256" key="1">
    <source>
        <dbReference type="ARBA" id="ARBA00011982"/>
    </source>
</evidence>
<dbReference type="Pfam" id="PF20160">
    <property type="entry name" value="C-JID"/>
    <property type="match status" value="1"/>
</dbReference>
<keyword evidence="3" id="KW-0677">Repeat</keyword>
<keyword evidence="5" id="KW-0611">Plant defense</keyword>
<evidence type="ECO:0000256" key="3">
    <source>
        <dbReference type="ARBA" id="ARBA00022737"/>
    </source>
</evidence>
<organism evidence="9 10">
    <name type="scientific">Lithocarpus litseifolius</name>
    <dbReference type="NCBI Taxonomy" id="425828"/>
    <lineage>
        <taxon>Eukaryota</taxon>
        <taxon>Viridiplantae</taxon>
        <taxon>Streptophyta</taxon>
        <taxon>Embryophyta</taxon>
        <taxon>Tracheophyta</taxon>
        <taxon>Spermatophyta</taxon>
        <taxon>Magnoliopsida</taxon>
        <taxon>eudicotyledons</taxon>
        <taxon>Gunneridae</taxon>
        <taxon>Pentapetalae</taxon>
        <taxon>rosids</taxon>
        <taxon>fabids</taxon>
        <taxon>Fagales</taxon>
        <taxon>Fagaceae</taxon>
        <taxon>Lithocarpus</taxon>
    </lineage>
</organism>
<dbReference type="InterPro" id="IPR058192">
    <property type="entry name" value="WHD_ROQ1-like"/>
</dbReference>
<evidence type="ECO:0000256" key="2">
    <source>
        <dbReference type="ARBA" id="ARBA00022614"/>
    </source>
</evidence>